<accession>A0ABV2AQD5</accession>
<reference evidence="3 4" key="1">
    <citation type="journal article" date="2024" name="BMC Biol.">
        <title>Comparative genomics of Ascetosporea gives new insight into the evolutionary basis for animal parasitism in Rhizaria.</title>
        <authorList>
            <person name="Hiltunen Thoren M."/>
            <person name="Onut-Brannstrom I."/>
            <person name="Alfjorden A."/>
            <person name="Peckova H."/>
            <person name="Swords F."/>
            <person name="Hooper C."/>
            <person name="Holzer A.S."/>
            <person name="Bass D."/>
            <person name="Burki F."/>
        </authorList>
    </citation>
    <scope>NUCLEOTIDE SEQUENCE [LARGE SCALE GENOMIC DNA]</scope>
    <source>
        <strain evidence="3">20-A016</strain>
    </source>
</reference>
<organism evidence="3 4">
    <name type="scientific">Bonamia ostreae</name>
    <dbReference type="NCBI Taxonomy" id="126728"/>
    <lineage>
        <taxon>Eukaryota</taxon>
        <taxon>Sar</taxon>
        <taxon>Rhizaria</taxon>
        <taxon>Endomyxa</taxon>
        <taxon>Ascetosporea</taxon>
        <taxon>Haplosporida</taxon>
        <taxon>Bonamia</taxon>
    </lineage>
</organism>
<sequence>MGKVILVQIIVLLLTANSEKIRYKDFGAAENYGQMFNVKKEVQIEKLTIYVHVPRFMFDCGQVSCQSNVRLYELDSNELITGIPFTQEANLNWTEIRPFVTINIPQKIVLREGIKYVWVISKEPKLPLYLGILKQEPENVKINANMVNKLEDGELWTVLEENLGFDMQTKVLNKIDFSGDKGLSEDFWEKSKKYKWEDNKLYGERKINITRKARTVIPKHKNLYLGLFIAGIVLFLLVLLVIVYQIWKYYDMKKLNRLIEEEKAYLRKKRAKHGDSLAYRLKRRKMKMEKRARDLEKWKKLGAKVHYMDDPLLNKTFVCVIKKGRSVDNEKREVDLNNETKVF</sequence>
<keyword evidence="1" id="KW-0472">Membrane</keyword>
<keyword evidence="2" id="KW-0732">Signal</keyword>
<name>A0ABV2AQD5_9EUKA</name>
<evidence type="ECO:0000256" key="2">
    <source>
        <dbReference type="SAM" id="SignalP"/>
    </source>
</evidence>
<gene>
    <name evidence="3" type="ORF">MHBO_003405</name>
</gene>
<comment type="caution">
    <text evidence="3">The sequence shown here is derived from an EMBL/GenBank/DDBJ whole genome shotgun (WGS) entry which is preliminary data.</text>
</comment>
<keyword evidence="1" id="KW-0812">Transmembrane</keyword>
<evidence type="ECO:0000256" key="1">
    <source>
        <dbReference type="SAM" id="Phobius"/>
    </source>
</evidence>
<evidence type="ECO:0000313" key="3">
    <source>
        <dbReference type="EMBL" id="MES1921871.1"/>
    </source>
</evidence>
<feature type="chain" id="PRO_5047418572" evidence="2">
    <location>
        <begin position="19"/>
        <end position="343"/>
    </location>
</feature>
<dbReference type="Proteomes" id="UP001439008">
    <property type="component" value="Unassembled WGS sequence"/>
</dbReference>
<dbReference type="EMBL" id="JBDODL010001879">
    <property type="protein sequence ID" value="MES1921871.1"/>
    <property type="molecule type" value="Genomic_DNA"/>
</dbReference>
<feature type="transmembrane region" description="Helical" evidence="1">
    <location>
        <begin position="223"/>
        <end position="247"/>
    </location>
</feature>
<proteinExistence type="predicted"/>
<feature type="signal peptide" evidence="2">
    <location>
        <begin position="1"/>
        <end position="18"/>
    </location>
</feature>
<evidence type="ECO:0000313" key="4">
    <source>
        <dbReference type="Proteomes" id="UP001439008"/>
    </source>
</evidence>
<keyword evidence="1" id="KW-1133">Transmembrane helix</keyword>
<protein>
    <submittedName>
        <fullName evidence="3">Uncharacterized protein</fullName>
    </submittedName>
</protein>
<keyword evidence="4" id="KW-1185">Reference proteome</keyword>